<keyword evidence="1" id="KW-0689">Ribosomal protein</keyword>
<dbReference type="GO" id="GO:0005840">
    <property type="term" value="C:ribosome"/>
    <property type="evidence" value="ECO:0007669"/>
    <property type="project" value="UniProtKB-KW"/>
</dbReference>
<reference evidence="1 3" key="2">
    <citation type="journal article" date="2020" name="Int. J. Syst. Evol. Microbiol.">
        <title>Vagococcus xieshaowenii sp. nov., isolated from snow finch (Montifringilla taczanowskii) cloacal content.</title>
        <authorList>
            <person name="Ge Y."/>
            <person name="Yang J."/>
            <person name="Lai X.H."/>
            <person name="Zhang G."/>
            <person name="Jin D."/>
            <person name="Lu S."/>
            <person name="Wang B."/>
            <person name="Huang Y."/>
            <person name="Huang Y."/>
            <person name="Ren Z."/>
            <person name="Zhang X."/>
            <person name="Xu J."/>
        </authorList>
    </citation>
    <scope>NUCLEOTIDE SEQUENCE [LARGE SCALE GENOMIC DNA]</scope>
    <source>
        <strain evidence="3">personal::cf-49</strain>
        <strain evidence="1">Personal::cf-49</strain>
    </source>
</reference>
<keyword evidence="1" id="KW-0687">Ribonucleoprotein</keyword>
<dbReference type="EC" id="2.7.7.7" evidence="2"/>
<organism evidence="2 4">
    <name type="scientific">Vagococcus xieshaowenii</name>
    <dbReference type="NCBI Taxonomy" id="2562451"/>
    <lineage>
        <taxon>Bacteria</taxon>
        <taxon>Bacillati</taxon>
        <taxon>Bacillota</taxon>
        <taxon>Bacilli</taxon>
        <taxon>Lactobacillales</taxon>
        <taxon>Enterococcaceae</taxon>
        <taxon>Vagococcus</taxon>
    </lineage>
</organism>
<dbReference type="EMBL" id="CP038865">
    <property type="protein sequence ID" value="QCA29092.1"/>
    <property type="molecule type" value="Genomic_DNA"/>
</dbReference>
<reference evidence="2 4" key="1">
    <citation type="submission" date="2019-03" db="EMBL/GenBank/DDBJ databases">
        <title>Vagococcus sp. was isolated fron gut of Carduelis flavirostris.</title>
        <authorList>
            <person name="Ge Y."/>
        </authorList>
    </citation>
    <scope>NUCLEOTIDE SEQUENCE [LARGE SCALE GENOMIC DNA]</scope>
    <source>
        <strain evidence="2 4">CF-210</strain>
    </source>
</reference>
<dbReference type="Pfam" id="PF13177">
    <property type="entry name" value="DNA_pol3_delta2"/>
    <property type="match status" value="1"/>
</dbReference>
<evidence type="ECO:0000313" key="1">
    <source>
        <dbReference type="EMBL" id="QCA29092.1"/>
    </source>
</evidence>
<dbReference type="AlphaFoldDB" id="A0AAJ5EED2"/>
<dbReference type="InterPro" id="IPR050238">
    <property type="entry name" value="DNA_Rep/Repair_Clamp_Loader"/>
</dbReference>
<gene>
    <name evidence="2" type="primary">holB</name>
    <name evidence="2" type="ORF">E4031_05990</name>
    <name evidence="1" type="ORF">E4Z98_07105</name>
</gene>
<accession>A0AAJ5EED2</accession>
<dbReference type="Proteomes" id="UP000297725">
    <property type="component" value="Unassembled WGS sequence"/>
</dbReference>
<name>A0AAJ5EED2_9ENTE</name>
<dbReference type="PANTHER" id="PTHR11669:SF8">
    <property type="entry name" value="DNA POLYMERASE III SUBUNIT DELTA"/>
    <property type="match status" value="1"/>
</dbReference>
<dbReference type="EMBL" id="SRHU01000023">
    <property type="protein sequence ID" value="TFZ40932.1"/>
    <property type="molecule type" value="Genomic_DNA"/>
</dbReference>
<protein>
    <submittedName>
        <fullName evidence="2">DNA polymerase III subunit delta</fullName>
        <ecNumber evidence="2">2.7.7.7</ecNumber>
    </submittedName>
</protein>
<dbReference type="GO" id="GO:0008408">
    <property type="term" value="F:3'-5' exonuclease activity"/>
    <property type="evidence" value="ECO:0007669"/>
    <property type="project" value="InterPro"/>
</dbReference>
<dbReference type="GO" id="GO:0006261">
    <property type="term" value="P:DNA-templated DNA replication"/>
    <property type="evidence" value="ECO:0007669"/>
    <property type="project" value="TreeGrafter"/>
</dbReference>
<dbReference type="RefSeq" id="WP_135254537.1">
    <property type="nucleotide sequence ID" value="NZ_CP038865.1"/>
</dbReference>
<dbReference type="FunFam" id="3.40.50.300:FF:001255">
    <property type="entry name" value="DNA polymerase III subunit delta"/>
    <property type="match status" value="1"/>
</dbReference>
<keyword evidence="3" id="KW-1185">Reference proteome</keyword>
<keyword evidence="2" id="KW-0548">Nucleotidyltransferase</keyword>
<evidence type="ECO:0000313" key="2">
    <source>
        <dbReference type="EMBL" id="TFZ40932.1"/>
    </source>
</evidence>
<sequence>MIEIQAKQPNIYRFLKKVIEKNQLVHAYLFDGGAGTGKLDTATWLAQCYFCDNEPLACGNCMNCLRIEEGNHPDVHLIIPDGQSIKIDQMAQIKSHFGKSGLERSKQFLIISQAEKMTPQAANSLLKFIEEPSGQLEIVFITENKERVLATIQSRCQTIFFEPLPKALFRQDLLESGVAEVMVDVLSEMTTDKQTVLALSSDEWFNELQEIVEKWLHYLIKRDAYSFVYIQQHVVKHCKDKHQQSRCFQLMIAYLILFIQGEKTANFKELANWSAADIASVTTEVLQAEQRWQVNVPFQVTLEQLVLHVLRK</sequence>
<dbReference type="InterPro" id="IPR004622">
    <property type="entry name" value="DNA_pol_HolB"/>
</dbReference>
<dbReference type="InterPro" id="IPR027417">
    <property type="entry name" value="P-loop_NTPase"/>
</dbReference>
<proteinExistence type="predicted"/>
<evidence type="ECO:0000313" key="3">
    <source>
        <dbReference type="Proteomes" id="UP000296883"/>
    </source>
</evidence>
<dbReference type="NCBIfam" id="TIGR00678">
    <property type="entry name" value="holB"/>
    <property type="match status" value="1"/>
</dbReference>
<dbReference type="Proteomes" id="UP000296883">
    <property type="component" value="Chromosome"/>
</dbReference>
<dbReference type="PANTHER" id="PTHR11669">
    <property type="entry name" value="REPLICATION FACTOR C / DNA POLYMERASE III GAMMA-TAU SUBUNIT"/>
    <property type="match status" value="1"/>
</dbReference>
<dbReference type="SUPFAM" id="SSF52540">
    <property type="entry name" value="P-loop containing nucleoside triphosphate hydrolases"/>
    <property type="match status" value="1"/>
</dbReference>
<keyword evidence="2" id="KW-0808">Transferase</keyword>
<dbReference type="GO" id="GO:0003887">
    <property type="term" value="F:DNA-directed DNA polymerase activity"/>
    <property type="evidence" value="ECO:0007669"/>
    <property type="project" value="UniProtKB-EC"/>
</dbReference>
<evidence type="ECO:0000313" key="4">
    <source>
        <dbReference type="Proteomes" id="UP000297725"/>
    </source>
</evidence>
<dbReference type="Gene3D" id="3.40.50.300">
    <property type="entry name" value="P-loop containing nucleotide triphosphate hydrolases"/>
    <property type="match status" value="1"/>
</dbReference>